<evidence type="ECO:0000313" key="4">
    <source>
        <dbReference type="WBParaSite" id="SRAE_2000027300.1"/>
    </source>
</evidence>
<dbReference type="AlphaFoldDB" id="A0A090L736"/>
<evidence type="ECO:0000313" key="3">
    <source>
        <dbReference type="Proteomes" id="UP000035682"/>
    </source>
</evidence>
<protein>
    <submittedName>
        <fullName evidence="2 4">Uncharacterized protein</fullName>
    </submittedName>
</protein>
<dbReference type="Proteomes" id="UP000035682">
    <property type="component" value="Unplaced"/>
</dbReference>
<evidence type="ECO:0000313" key="5">
    <source>
        <dbReference type="WormBase" id="SRAE_2000027300"/>
    </source>
</evidence>
<feature type="coiled-coil region" evidence="1">
    <location>
        <begin position="239"/>
        <end position="290"/>
    </location>
</feature>
<sequence>MDSDNQFTERLSINNKQSLNENLENKLSISGWPLLTEKVSFGRISGTDLSSFGRQSSIGYNFQYISTRPKTSLLQKEIEENSRNLKNFILNQNIFFIDPLFEKKQFNYATETNFLEYLQIIVYHIDKDYQCTNLQDDLNFFLNLFDLESLQETIFKNITNNWKYIVDGFVKLIKIIEFHYNIFKVENYDENNFLNYLNDLPMLDILNKTIQNMGLSDDCKLEHYEDSLKCYTKNCNDIYLTDNNNLENLKQKVKFLQRKKKEHENVYRELETQSYKLDLMNKDIENLNNNLISNDKYITNIREELNKKISWIENKNNEIIKINEEWIITKDKINNQKISKEEARQLFTNTAIISNRIDILEEEIKLIKRIYNEKCDKISDLQQTIDIKSRSFTEQLIKIYKSIYKNTLSEDIDYKYLDISGDLNQTINYYKTTLSCMIENSIEMTNKFLILKEEVFFCLKNNIKNMINDCETL</sequence>
<reference evidence="4" key="2">
    <citation type="submission" date="2020-12" db="UniProtKB">
        <authorList>
            <consortium name="WormBaseParasite"/>
        </authorList>
    </citation>
    <scope>IDENTIFICATION</scope>
</reference>
<proteinExistence type="predicted"/>
<dbReference type="WBParaSite" id="SRAE_2000027300.1">
    <property type="protein sequence ID" value="SRAE_2000027300.1"/>
    <property type="gene ID" value="WBGene00260466"/>
</dbReference>
<evidence type="ECO:0000256" key="1">
    <source>
        <dbReference type="SAM" id="Coils"/>
    </source>
</evidence>
<dbReference type="RefSeq" id="XP_024504796.1">
    <property type="nucleotide sequence ID" value="XM_024651083.1"/>
</dbReference>
<dbReference type="WormBase" id="SRAE_2000027300">
    <property type="protein sequence ID" value="SRP03636"/>
    <property type="gene ID" value="WBGene00260466"/>
</dbReference>
<gene>
    <name evidence="2 4 5" type="ORF">SRAE_2000027300</name>
</gene>
<dbReference type="CTD" id="36377960"/>
<name>A0A090L736_STRRB</name>
<keyword evidence="3" id="KW-1185">Reference proteome</keyword>
<accession>A0A090L736</accession>
<dbReference type="EMBL" id="LN609529">
    <property type="protein sequence ID" value="CEF65596.1"/>
    <property type="molecule type" value="Genomic_DNA"/>
</dbReference>
<keyword evidence="1" id="KW-0175">Coiled coil</keyword>
<evidence type="ECO:0000313" key="2">
    <source>
        <dbReference type="EMBL" id="CEF65596.1"/>
    </source>
</evidence>
<dbReference type="GeneID" id="36377960"/>
<reference evidence="2 3" key="1">
    <citation type="submission" date="2014-09" db="EMBL/GenBank/DDBJ databases">
        <authorList>
            <person name="Martin A.A."/>
        </authorList>
    </citation>
    <scope>NUCLEOTIDE SEQUENCE</scope>
    <source>
        <strain evidence="3">ED321</strain>
        <strain evidence="2">ED321 Heterogonic</strain>
    </source>
</reference>
<organism evidence="2">
    <name type="scientific">Strongyloides ratti</name>
    <name type="common">Parasitic roundworm</name>
    <dbReference type="NCBI Taxonomy" id="34506"/>
    <lineage>
        <taxon>Eukaryota</taxon>
        <taxon>Metazoa</taxon>
        <taxon>Ecdysozoa</taxon>
        <taxon>Nematoda</taxon>
        <taxon>Chromadorea</taxon>
        <taxon>Rhabditida</taxon>
        <taxon>Tylenchina</taxon>
        <taxon>Panagrolaimomorpha</taxon>
        <taxon>Strongyloidoidea</taxon>
        <taxon>Strongyloididae</taxon>
        <taxon>Strongyloides</taxon>
    </lineage>
</organism>